<proteinExistence type="predicted"/>
<organism evidence="2 3">
    <name type="scientific">Candidatus Thermochlorobacter aerophilus</name>
    <dbReference type="NCBI Taxonomy" id="1868324"/>
    <lineage>
        <taxon>Bacteria</taxon>
        <taxon>Pseudomonadati</taxon>
        <taxon>Chlorobiota</taxon>
        <taxon>Chlorobiia</taxon>
        <taxon>Chlorobiales</taxon>
        <taxon>Candidatus Thermochlorobacteriaceae</taxon>
        <taxon>Candidatus Thermochlorobacter</taxon>
    </lineage>
</organism>
<dbReference type="Proteomes" id="UP000266389">
    <property type="component" value="Unassembled WGS sequence"/>
</dbReference>
<keyword evidence="1" id="KW-0472">Membrane</keyword>
<keyword evidence="1" id="KW-0812">Transmembrane</keyword>
<comment type="caution">
    <text evidence="2">The sequence shown here is derived from an EMBL/GenBank/DDBJ whole genome shotgun (WGS) entry which is preliminary data.</text>
</comment>
<dbReference type="SUPFAM" id="SSF53300">
    <property type="entry name" value="vWA-like"/>
    <property type="match status" value="1"/>
</dbReference>
<dbReference type="InterPro" id="IPR036465">
    <property type="entry name" value="vWFA_dom_sf"/>
</dbReference>
<reference evidence="2 3" key="1">
    <citation type="journal article" date="2011" name="ISME J.">
        <title>Community ecology of hot spring cyanobacterial mats: predominant populations and their functional potential.</title>
        <authorList>
            <person name="Klatt C.G."/>
            <person name="Wood J.M."/>
            <person name="Rusch D.B."/>
            <person name="Bateson M.M."/>
            <person name="Hamamura N."/>
            <person name="Heidelberg J.F."/>
            <person name="Grossman A.R."/>
            <person name="Bhaya D."/>
            <person name="Cohan F.M."/>
            <person name="Kuhl M."/>
            <person name="Bryant D.A."/>
            <person name="Ward D.M."/>
        </authorList>
    </citation>
    <scope>NUCLEOTIDE SEQUENCE [LARGE SCALE GENOMIC DNA]</scope>
    <source>
        <strain evidence="2">OS</strain>
    </source>
</reference>
<dbReference type="EMBL" id="PHFL01000071">
    <property type="protein sequence ID" value="RFM23006.1"/>
    <property type="molecule type" value="Genomic_DNA"/>
</dbReference>
<feature type="transmembrane region" description="Helical" evidence="1">
    <location>
        <begin position="40"/>
        <end position="57"/>
    </location>
</feature>
<evidence type="ECO:0000256" key="1">
    <source>
        <dbReference type="SAM" id="Phobius"/>
    </source>
</evidence>
<evidence type="ECO:0000313" key="3">
    <source>
        <dbReference type="Proteomes" id="UP000266389"/>
    </source>
</evidence>
<gene>
    <name evidence="2" type="ORF">D0433_13280</name>
</gene>
<dbReference type="AlphaFoldDB" id="A0A395LWG1"/>
<evidence type="ECO:0000313" key="2">
    <source>
        <dbReference type="EMBL" id="RFM23006.1"/>
    </source>
</evidence>
<feature type="transmembrane region" description="Helical" evidence="1">
    <location>
        <begin position="6"/>
        <end position="28"/>
    </location>
</feature>
<dbReference type="PANTHER" id="PTHR37947:SF1">
    <property type="entry name" value="BLL2462 PROTEIN"/>
    <property type="match status" value="1"/>
</dbReference>
<keyword evidence="1" id="KW-1133">Transmembrane helix</keyword>
<protein>
    <recommendedName>
        <fullName evidence="4">VWA domain-containing protein</fullName>
    </recommendedName>
</protein>
<evidence type="ECO:0008006" key="4">
    <source>
        <dbReference type="Google" id="ProtNLM"/>
    </source>
</evidence>
<sequence>MGLSLSVTNFWLFLLFLFLSIALAVFTYRTANISPTLKMVLTALRAVSILLVLSLLTEPALTRTEVRIQPPTLAIVVDNSESMTIQDGNIRRDSLVQMTLRQYESKLKALGNIKFYGFGAGFKFISPDSLSFAEKQTNLSKAVEEISRLKSIEKLSAAIIISDGQFNAGETPSYAAERAPLPIYTALVGDTSIKRDIVLRRVIAPEMTVVGTKTPISALITQEGFRGATLTATLRSEKEILERKTLTLTAPEQMLAFELVPKQVGETRFQLSLSPLEGEFSARNNSQSFFIKVQKQKKKILVIAGLPDPEISAVRNALATSTSVEAIFFSQRSSSDFIEGALNLEQHKDADAVVLIGFPNTIISEAIVARVKSFLEDTKLPVLSLMTFQSAPARLKMLEPFLAVKIGRTAGDVLDNLASIKPTPQAAQFSIFRPLAASWENAIRLAPPVSYLDFNFQPKPNSTTLWTLGIQTRVTDKVLFAVSKSADRKTATITAVQLWKLWLSPDNDVRELYRQTLLGTIEWLTTKEDLRRFRVEPAAKIFDESERILFSATLQDEALQPISSATISLKVQNTKTQETYSTVFEPSSEAGVYGTAFDRLPAGDYTFSAEAREGENSLGVASGSFSVAQTGLEFKALNADAASLRSIAVQSGGKFYLIDNFESLLTDLKRDAAFQPIETQVQHSMELANLAPTLALIIVLLATEWLIRKLHAMP</sequence>
<name>A0A395LWG1_9BACT</name>
<accession>A0A395LWG1</accession>
<dbReference type="PANTHER" id="PTHR37947">
    <property type="entry name" value="BLL2462 PROTEIN"/>
    <property type="match status" value="1"/>
</dbReference>